<name>A0A9D1MLI8_9FIRM</name>
<dbReference type="CDD" id="cd00093">
    <property type="entry name" value="HTH_XRE"/>
    <property type="match status" value="1"/>
</dbReference>
<dbReference type="InterPro" id="IPR001387">
    <property type="entry name" value="Cro/C1-type_HTH"/>
</dbReference>
<dbReference type="SUPFAM" id="SSF47413">
    <property type="entry name" value="lambda repressor-like DNA-binding domains"/>
    <property type="match status" value="1"/>
</dbReference>
<dbReference type="PROSITE" id="PS50943">
    <property type="entry name" value="HTH_CROC1"/>
    <property type="match status" value="1"/>
</dbReference>
<evidence type="ECO:0000259" key="2">
    <source>
        <dbReference type="PROSITE" id="PS50943"/>
    </source>
</evidence>
<dbReference type="EMBL" id="DVNJ01000005">
    <property type="protein sequence ID" value="HIU62454.1"/>
    <property type="molecule type" value="Genomic_DNA"/>
</dbReference>
<reference evidence="3" key="1">
    <citation type="submission" date="2020-10" db="EMBL/GenBank/DDBJ databases">
        <authorList>
            <person name="Gilroy R."/>
        </authorList>
    </citation>
    <scope>NUCLEOTIDE SEQUENCE</scope>
    <source>
        <strain evidence="3">9366</strain>
    </source>
</reference>
<dbReference type="Gene3D" id="1.10.260.40">
    <property type="entry name" value="lambda repressor-like DNA-binding domains"/>
    <property type="match status" value="1"/>
</dbReference>
<feature type="domain" description="HTH cro/C1-type" evidence="2">
    <location>
        <begin position="8"/>
        <end position="62"/>
    </location>
</feature>
<proteinExistence type="predicted"/>
<dbReference type="PANTHER" id="PTHR46558">
    <property type="entry name" value="TRACRIPTIONAL REGULATORY PROTEIN-RELATED-RELATED"/>
    <property type="match status" value="1"/>
</dbReference>
<dbReference type="PANTHER" id="PTHR46558:SF11">
    <property type="entry name" value="HTH-TYPE TRANSCRIPTIONAL REGULATOR XRE"/>
    <property type="match status" value="1"/>
</dbReference>
<evidence type="ECO:0000313" key="4">
    <source>
        <dbReference type="Proteomes" id="UP000824145"/>
    </source>
</evidence>
<keyword evidence="1" id="KW-0238">DNA-binding</keyword>
<accession>A0A9D1MLI8</accession>
<organism evidence="3 4">
    <name type="scientific">Candidatus Caccalectryoclostridium excrementigallinarum</name>
    <dbReference type="NCBI Taxonomy" id="2840710"/>
    <lineage>
        <taxon>Bacteria</taxon>
        <taxon>Bacillati</taxon>
        <taxon>Bacillota</taxon>
        <taxon>Clostridia</taxon>
        <taxon>Christensenellales</taxon>
        <taxon>Christensenellaceae</taxon>
        <taxon>Christensenellaceae incertae sedis</taxon>
        <taxon>Candidatus Caccalectryoclostridium</taxon>
    </lineage>
</organism>
<dbReference type="GO" id="GO:0003677">
    <property type="term" value="F:DNA binding"/>
    <property type="evidence" value="ECO:0007669"/>
    <property type="project" value="UniProtKB-KW"/>
</dbReference>
<gene>
    <name evidence="3" type="ORF">IAB07_01625</name>
</gene>
<evidence type="ECO:0000256" key="1">
    <source>
        <dbReference type="ARBA" id="ARBA00023125"/>
    </source>
</evidence>
<comment type="caution">
    <text evidence="3">The sequence shown here is derived from an EMBL/GenBank/DDBJ whole genome shotgun (WGS) entry which is preliminary data.</text>
</comment>
<reference evidence="3" key="2">
    <citation type="journal article" date="2021" name="PeerJ">
        <title>Extensive microbial diversity within the chicken gut microbiome revealed by metagenomics and culture.</title>
        <authorList>
            <person name="Gilroy R."/>
            <person name="Ravi A."/>
            <person name="Getino M."/>
            <person name="Pursley I."/>
            <person name="Horton D.L."/>
            <person name="Alikhan N.F."/>
            <person name="Baker D."/>
            <person name="Gharbi K."/>
            <person name="Hall N."/>
            <person name="Watson M."/>
            <person name="Adriaenssens E.M."/>
            <person name="Foster-Nyarko E."/>
            <person name="Jarju S."/>
            <person name="Secka A."/>
            <person name="Antonio M."/>
            <person name="Oren A."/>
            <person name="Chaudhuri R.R."/>
            <person name="La Ragione R."/>
            <person name="Hildebrand F."/>
            <person name="Pallen M.J."/>
        </authorList>
    </citation>
    <scope>NUCLEOTIDE SEQUENCE</scope>
    <source>
        <strain evidence="3">9366</strain>
    </source>
</reference>
<dbReference type="Pfam" id="PF01381">
    <property type="entry name" value="HTH_3"/>
    <property type="match status" value="1"/>
</dbReference>
<dbReference type="AlphaFoldDB" id="A0A9D1MLI8"/>
<sequence>MVEFAKNLKYYRKQHRMSQFMLADKIGVSQRTVSHYENATSEPSLQLLCRIASIFDISTDELLGYAPKSEE</sequence>
<protein>
    <submittedName>
        <fullName evidence="3">Helix-turn-helix transcriptional regulator</fullName>
    </submittedName>
</protein>
<dbReference type="InterPro" id="IPR010982">
    <property type="entry name" value="Lambda_DNA-bd_dom_sf"/>
</dbReference>
<evidence type="ECO:0000313" key="3">
    <source>
        <dbReference type="EMBL" id="HIU62454.1"/>
    </source>
</evidence>
<dbReference type="SMART" id="SM00530">
    <property type="entry name" value="HTH_XRE"/>
    <property type="match status" value="1"/>
</dbReference>
<dbReference type="Proteomes" id="UP000824145">
    <property type="component" value="Unassembled WGS sequence"/>
</dbReference>